<sequence>MTGGSSTTAGEAWPPTPDTCRLPGRPRSLAVPVGQGDRDVRSFGTAPHARPLNDPPGQGDCAAYGHA</sequence>
<dbReference type="AlphaFoldDB" id="G8XHZ1"/>
<dbReference type="PATRIC" id="fig|1003195.29.peg.7501"/>
<dbReference type="HOGENOM" id="CLU_2810476_0_0_11"/>
<dbReference type="Proteomes" id="UP000007842">
    <property type="component" value="Plasmid pSCATT"/>
</dbReference>
<gene>
    <name evidence="2" type="ordered locus">SCATT_p17040</name>
</gene>
<feature type="region of interest" description="Disordered" evidence="1">
    <location>
        <begin position="1"/>
        <end position="67"/>
    </location>
</feature>
<protein>
    <submittedName>
        <fullName evidence="2">Uncharacterized protein</fullName>
    </submittedName>
</protein>
<geneLocation type="plasmid" evidence="2 3">
    <name>pSCATT</name>
</geneLocation>
<evidence type="ECO:0000313" key="3">
    <source>
        <dbReference type="Proteomes" id="UP000007842"/>
    </source>
</evidence>
<evidence type="ECO:0000313" key="2">
    <source>
        <dbReference type="EMBL" id="AEW99897.1"/>
    </source>
</evidence>
<dbReference type="KEGG" id="scy:SCATT_p17040"/>
<dbReference type="EMBL" id="CP003229">
    <property type="protein sequence ID" value="AEW99897.1"/>
    <property type="molecule type" value="Genomic_DNA"/>
</dbReference>
<proteinExistence type="predicted"/>
<accession>G8XHZ1</accession>
<name>G8XHZ1_STREN</name>
<organism evidence="2 3">
    <name type="scientific">Streptantibioticus cattleyicolor (strain ATCC 35852 / DSM 46488 / JCM 4925 / NBRC 14057 / NRRL 8057)</name>
    <name type="common">Streptomyces cattleya</name>
    <dbReference type="NCBI Taxonomy" id="1003195"/>
    <lineage>
        <taxon>Bacteria</taxon>
        <taxon>Bacillati</taxon>
        <taxon>Actinomycetota</taxon>
        <taxon>Actinomycetes</taxon>
        <taxon>Kitasatosporales</taxon>
        <taxon>Streptomycetaceae</taxon>
        <taxon>Streptantibioticus</taxon>
    </lineage>
</organism>
<keyword evidence="3" id="KW-1185">Reference proteome</keyword>
<evidence type="ECO:0000256" key="1">
    <source>
        <dbReference type="SAM" id="MobiDB-lite"/>
    </source>
</evidence>
<reference evidence="3" key="1">
    <citation type="submission" date="2011-12" db="EMBL/GenBank/DDBJ databases">
        <title>Complete genome sequence of Streptomyces cattleya strain DSM 46488.</title>
        <authorList>
            <person name="Ou H.-Y."/>
            <person name="Li P."/>
            <person name="Zhao C."/>
            <person name="O'Hagan D."/>
            <person name="Deng Z."/>
        </authorList>
    </citation>
    <scope>NUCLEOTIDE SEQUENCE [LARGE SCALE GENOMIC DNA]</scope>
    <source>
        <strain evidence="3">ATCC 35852 / DSM 46488 / JCM 4925 / NBRC 14057 / NRRL 8057</strain>
        <plasmid evidence="3">Plasmid pSCATT</plasmid>
    </source>
</reference>
<keyword evidence="2" id="KW-0614">Plasmid</keyword>